<evidence type="ECO:0000313" key="2">
    <source>
        <dbReference type="EMBL" id="KEQ16502.1"/>
    </source>
</evidence>
<dbReference type="InterPro" id="IPR032555">
    <property type="entry name" value="DUF4937"/>
</dbReference>
<dbReference type="EMBL" id="JOKH01000005">
    <property type="protein sequence ID" value="KEQ16502.1"/>
    <property type="molecule type" value="Genomic_DNA"/>
</dbReference>
<evidence type="ECO:0000259" key="1">
    <source>
        <dbReference type="Pfam" id="PF16291"/>
    </source>
</evidence>
<dbReference type="STRING" id="1137799.GZ78_21865"/>
<dbReference type="RefSeq" id="WP_034840098.1">
    <property type="nucleotide sequence ID" value="NZ_JOKH01000005.1"/>
</dbReference>
<dbReference type="Proteomes" id="UP000028073">
    <property type="component" value="Unassembled WGS sequence"/>
</dbReference>
<feature type="domain" description="DUF4937" evidence="1">
    <location>
        <begin position="30"/>
        <end position="117"/>
    </location>
</feature>
<proteinExistence type="predicted"/>
<protein>
    <recommendedName>
        <fullName evidence="1">DUF4937 domain-containing protein</fullName>
    </recommendedName>
</protein>
<evidence type="ECO:0000313" key="3">
    <source>
        <dbReference type="Proteomes" id="UP000028073"/>
    </source>
</evidence>
<sequence>MSSHRWIGGCSFEKEELATFLVFQVNKIMILKVIRCTPLPDMKEAFSDKQKQWSAISGCNGLVGQLGGWELDGQDAFILAVWDGMSSIKEFMSHSHDPIADRINQQTTYSQCDVEYFSTASDIPAFAPGYSCSITDFSFLRVTDCYLRSHGEAQFLKDQENILNPAMSSCLGMLGGYIAKSHEIENRYLVISFWDSEISHQKYVKDLFPETIKKVELSSYIQRLKSYQIPINTGWNVLPN</sequence>
<dbReference type="OrthoDB" id="2627153at2"/>
<accession>A0A081NDH9</accession>
<reference evidence="2 3" key="1">
    <citation type="submission" date="2014-06" db="EMBL/GenBank/DDBJ databases">
        <title>Whole Genome Sequences of Three Symbiotic Endozoicomonas Bacteria.</title>
        <authorList>
            <person name="Neave M.J."/>
            <person name="Apprill A."/>
            <person name="Voolstra C.R."/>
        </authorList>
    </citation>
    <scope>NUCLEOTIDE SEQUENCE [LARGE SCALE GENOMIC DNA]</scope>
    <source>
        <strain evidence="2 3">DSM 25634</strain>
    </source>
</reference>
<dbReference type="InterPro" id="IPR011008">
    <property type="entry name" value="Dimeric_a/b-barrel"/>
</dbReference>
<name>A0A081NDH9_9GAMM</name>
<gene>
    <name evidence="2" type="ORF">GZ78_21865</name>
</gene>
<dbReference type="SUPFAM" id="SSF54909">
    <property type="entry name" value="Dimeric alpha+beta barrel"/>
    <property type="match status" value="1"/>
</dbReference>
<dbReference type="AlphaFoldDB" id="A0A081NDH9"/>
<comment type="caution">
    <text evidence="2">The sequence shown here is derived from an EMBL/GenBank/DDBJ whole genome shotgun (WGS) entry which is preliminary data.</text>
</comment>
<dbReference type="eggNOG" id="COG2329">
    <property type="taxonomic scope" value="Bacteria"/>
</dbReference>
<dbReference type="Pfam" id="PF16291">
    <property type="entry name" value="DUF4937"/>
    <property type="match status" value="1"/>
</dbReference>
<organism evidence="2 3">
    <name type="scientific">Endozoicomonas numazuensis</name>
    <dbReference type="NCBI Taxonomy" id="1137799"/>
    <lineage>
        <taxon>Bacteria</taxon>
        <taxon>Pseudomonadati</taxon>
        <taxon>Pseudomonadota</taxon>
        <taxon>Gammaproteobacteria</taxon>
        <taxon>Oceanospirillales</taxon>
        <taxon>Endozoicomonadaceae</taxon>
        <taxon>Endozoicomonas</taxon>
    </lineage>
</organism>
<keyword evidence="3" id="KW-1185">Reference proteome</keyword>